<dbReference type="InterPro" id="IPR029060">
    <property type="entry name" value="PIN-like_dom_sf"/>
</dbReference>
<dbReference type="InterPro" id="IPR052919">
    <property type="entry name" value="TA_system_RNase"/>
</dbReference>
<accession>A0ABW5LZ84</accession>
<dbReference type="PANTHER" id="PTHR36173:SF2">
    <property type="entry name" value="RIBONUCLEASE VAPC16"/>
    <property type="match status" value="1"/>
</dbReference>
<evidence type="ECO:0000259" key="1">
    <source>
        <dbReference type="Pfam" id="PF01850"/>
    </source>
</evidence>
<dbReference type="EMBL" id="JBHULN010000002">
    <property type="protein sequence ID" value="MFD2570105.1"/>
    <property type="molecule type" value="Genomic_DNA"/>
</dbReference>
<keyword evidence="3" id="KW-1185">Reference proteome</keyword>
<gene>
    <name evidence="2" type="ORF">ACFSUS_05625</name>
</gene>
<dbReference type="Proteomes" id="UP001597469">
    <property type="component" value="Unassembled WGS sequence"/>
</dbReference>
<proteinExistence type="predicted"/>
<protein>
    <submittedName>
        <fullName evidence="2">Type II toxin-antitoxin system VapC family toxin</fullName>
    </submittedName>
</protein>
<sequence>MTLLIDTQVLLWFQEDNTQLSLANKLILEDSLNTIWVSQVSLIEIAIKLKIGKLPEFVINLSALIDHIQADGFKILPLQNEQSVTITISPFLRSTVTPLIGLS</sequence>
<evidence type="ECO:0000313" key="2">
    <source>
        <dbReference type="EMBL" id="MFD2570105.1"/>
    </source>
</evidence>
<dbReference type="SUPFAM" id="SSF88723">
    <property type="entry name" value="PIN domain-like"/>
    <property type="match status" value="1"/>
</dbReference>
<dbReference type="PANTHER" id="PTHR36173">
    <property type="entry name" value="RIBONUCLEASE VAPC16-RELATED"/>
    <property type="match status" value="1"/>
</dbReference>
<feature type="domain" description="PIN" evidence="1">
    <location>
        <begin position="4"/>
        <end position="82"/>
    </location>
</feature>
<name>A0ABW5LZ84_9BACT</name>
<comment type="caution">
    <text evidence="2">The sequence shown here is derived from an EMBL/GenBank/DDBJ whole genome shotgun (WGS) entry which is preliminary data.</text>
</comment>
<dbReference type="InterPro" id="IPR002716">
    <property type="entry name" value="PIN_dom"/>
</dbReference>
<dbReference type="Pfam" id="PF01850">
    <property type="entry name" value="PIN"/>
    <property type="match status" value="1"/>
</dbReference>
<dbReference type="RefSeq" id="WP_381520267.1">
    <property type="nucleotide sequence ID" value="NZ_JBHULN010000002.1"/>
</dbReference>
<reference evidence="3" key="1">
    <citation type="journal article" date="2019" name="Int. J. Syst. Evol. Microbiol.">
        <title>The Global Catalogue of Microorganisms (GCM) 10K type strain sequencing project: providing services to taxonomists for standard genome sequencing and annotation.</title>
        <authorList>
            <consortium name="The Broad Institute Genomics Platform"/>
            <consortium name="The Broad Institute Genome Sequencing Center for Infectious Disease"/>
            <person name="Wu L."/>
            <person name="Ma J."/>
        </authorList>
    </citation>
    <scope>NUCLEOTIDE SEQUENCE [LARGE SCALE GENOMIC DNA]</scope>
    <source>
        <strain evidence="3">KCTC 42805</strain>
    </source>
</reference>
<evidence type="ECO:0000313" key="3">
    <source>
        <dbReference type="Proteomes" id="UP001597469"/>
    </source>
</evidence>
<organism evidence="2 3">
    <name type="scientific">Spirosoma soli</name>
    <dbReference type="NCBI Taxonomy" id="1770529"/>
    <lineage>
        <taxon>Bacteria</taxon>
        <taxon>Pseudomonadati</taxon>
        <taxon>Bacteroidota</taxon>
        <taxon>Cytophagia</taxon>
        <taxon>Cytophagales</taxon>
        <taxon>Cytophagaceae</taxon>
        <taxon>Spirosoma</taxon>
    </lineage>
</organism>